<dbReference type="Proteomes" id="UP000603453">
    <property type="component" value="Unassembled WGS sequence"/>
</dbReference>
<dbReference type="InterPro" id="IPR013057">
    <property type="entry name" value="AA_transpt_TM"/>
</dbReference>
<feature type="transmembrane region" description="Helical" evidence="8">
    <location>
        <begin position="341"/>
        <end position="358"/>
    </location>
</feature>
<reference evidence="10" key="1">
    <citation type="submission" date="2020-12" db="EMBL/GenBank/DDBJ databases">
        <title>Metabolic potential, ecology and presence of endohyphal bacteria is reflected in genomic diversity of Mucoromycotina.</title>
        <authorList>
            <person name="Muszewska A."/>
            <person name="Okrasinska A."/>
            <person name="Steczkiewicz K."/>
            <person name="Drgas O."/>
            <person name="Orlowska M."/>
            <person name="Perlinska-Lenart U."/>
            <person name="Aleksandrzak-Piekarczyk T."/>
            <person name="Szatraj K."/>
            <person name="Zielenkiewicz U."/>
            <person name="Pilsyk S."/>
            <person name="Malc E."/>
            <person name="Mieczkowski P."/>
            <person name="Kruszewska J.S."/>
            <person name="Biernat P."/>
            <person name="Pawlowska J."/>
        </authorList>
    </citation>
    <scope>NUCLEOTIDE SEQUENCE</scope>
    <source>
        <strain evidence="10">WA0000017839</strain>
    </source>
</reference>
<feature type="transmembrane region" description="Helical" evidence="8">
    <location>
        <begin position="219"/>
        <end position="243"/>
    </location>
</feature>
<feature type="transmembrane region" description="Helical" evidence="8">
    <location>
        <begin position="111"/>
        <end position="132"/>
    </location>
</feature>
<dbReference type="AlphaFoldDB" id="A0A8H7QJ03"/>
<comment type="caution">
    <text evidence="10">The sequence shown here is derived from an EMBL/GenBank/DDBJ whole genome shotgun (WGS) entry which is preliminary data.</text>
</comment>
<evidence type="ECO:0000256" key="2">
    <source>
        <dbReference type="ARBA" id="ARBA00008066"/>
    </source>
</evidence>
<name>A0A8H7QJ03_9FUNG</name>
<keyword evidence="5" id="KW-0029">Amino-acid transport</keyword>
<feature type="transmembrane region" description="Helical" evidence="8">
    <location>
        <begin position="152"/>
        <end position="172"/>
    </location>
</feature>
<dbReference type="EMBL" id="JAEPRD010000237">
    <property type="protein sequence ID" value="KAG2193346.1"/>
    <property type="molecule type" value="Genomic_DNA"/>
</dbReference>
<evidence type="ECO:0000256" key="7">
    <source>
        <dbReference type="ARBA" id="ARBA00023136"/>
    </source>
</evidence>
<proteinExistence type="inferred from homology"/>
<accession>A0A8H7QJ03</accession>
<feature type="domain" description="Amino acid transporter transmembrane" evidence="9">
    <location>
        <begin position="38"/>
        <end position="394"/>
    </location>
</feature>
<feature type="transmembrane region" description="Helical" evidence="8">
    <location>
        <begin position="481"/>
        <end position="502"/>
    </location>
</feature>
<dbReference type="Pfam" id="PF01490">
    <property type="entry name" value="Aa_trans"/>
    <property type="match status" value="1"/>
</dbReference>
<evidence type="ECO:0000259" key="9">
    <source>
        <dbReference type="Pfam" id="PF01490"/>
    </source>
</evidence>
<evidence type="ECO:0000313" key="11">
    <source>
        <dbReference type="Proteomes" id="UP000603453"/>
    </source>
</evidence>
<keyword evidence="4 8" id="KW-0812">Transmembrane</keyword>
<dbReference type="OrthoDB" id="28208at2759"/>
<evidence type="ECO:0000256" key="3">
    <source>
        <dbReference type="ARBA" id="ARBA00022448"/>
    </source>
</evidence>
<keyword evidence="6 8" id="KW-1133">Transmembrane helix</keyword>
<keyword evidence="3" id="KW-0813">Transport</keyword>
<dbReference type="GO" id="GO:0016020">
    <property type="term" value="C:membrane"/>
    <property type="evidence" value="ECO:0007669"/>
    <property type="project" value="UniProtKB-SubCell"/>
</dbReference>
<feature type="transmembrane region" description="Helical" evidence="8">
    <location>
        <begin position="67"/>
        <end position="90"/>
    </location>
</feature>
<evidence type="ECO:0000313" key="10">
    <source>
        <dbReference type="EMBL" id="KAG2193346.1"/>
    </source>
</evidence>
<keyword evidence="7 8" id="KW-0472">Membrane</keyword>
<dbReference type="GO" id="GO:0015179">
    <property type="term" value="F:L-amino acid transmembrane transporter activity"/>
    <property type="evidence" value="ECO:0007669"/>
    <property type="project" value="TreeGrafter"/>
</dbReference>
<gene>
    <name evidence="10" type="ORF">INT47_001010</name>
</gene>
<sequence>MSSNKYGSISPPLKAYQLTTAERDLLQSDRPGYGSRTKTEVAFNLVNATVGAGIIGLPFAIARAGFFTGIIASIVVAVLAQIGLYMLIVAGQRVGIYKFAGLVEYLLGRPGFYFVNFMICVQAGGGTVSYFILLGDSLPMLFSRYLPQFPILADRTFILVFVGIFCILPLNMSRSIGSLARWSIISVLCLPVILLAILIRAPAYAPKESIPLEFIGDDVFGALGIMAFAFTCHQVAFNNYLTLEDQATSSWKHTTILSTGISWMISMTFAVIGYLCFGDKVHSNLFMNFAADDPIVNIGRFALSISMILTIPMGIFPTREAVQKSLGFETATKQPSNTQHYAVTVGVFTIVLGLAIAVRSLGTVYALVGGFSATTLAYIIPACAYLVTRRTYTDKMVESEDSSETAISKLSNLMVFPTLTATDTLTADENDMKAPLLWETTSISSSSRNLIFDDDVATVDGGDDLCGENDMSMDRSLEPHWFLDLAAGLLIVWGFGVMFFSISATLKG</sequence>
<feature type="transmembrane region" description="Helical" evidence="8">
    <location>
        <begin position="364"/>
        <end position="387"/>
    </location>
</feature>
<evidence type="ECO:0000256" key="8">
    <source>
        <dbReference type="SAM" id="Phobius"/>
    </source>
</evidence>
<evidence type="ECO:0000256" key="5">
    <source>
        <dbReference type="ARBA" id="ARBA00022970"/>
    </source>
</evidence>
<feature type="transmembrane region" description="Helical" evidence="8">
    <location>
        <begin position="179"/>
        <end position="199"/>
    </location>
</feature>
<dbReference type="PANTHER" id="PTHR22950">
    <property type="entry name" value="AMINO ACID TRANSPORTER"/>
    <property type="match status" value="1"/>
</dbReference>
<organism evidence="10 11">
    <name type="scientific">Mucor saturninus</name>
    <dbReference type="NCBI Taxonomy" id="64648"/>
    <lineage>
        <taxon>Eukaryota</taxon>
        <taxon>Fungi</taxon>
        <taxon>Fungi incertae sedis</taxon>
        <taxon>Mucoromycota</taxon>
        <taxon>Mucoromycotina</taxon>
        <taxon>Mucoromycetes</taxon>
        <taxon>Mucorales</taxon>
        <taxon>Mucorineae</taxon>
        <taxon>Mucoraceae</taxon>
        <taxon>Mucor</taxon>
    </lineage>
</organism>
<dbReference type="PANTHER" id="PTHR22950:SF458">
    <property type="entry name" value="SODIUM-COUPLED NEUTRAL AMINO ACID TRANSPORTER 11-RELATED"/>
    <property type="match status" value="1"/>
</dbReference>
<feature type="transmembrane region" description="Helical" evidence="8">
    <location>
        <begin position="255"/>
        <end position="275"/>
    </location>
</feature>
<evidence type="ECO:0000256" key="1">
    <source>
        <dbReference type="ARBA" id="ARBA00004141"/>
    </source>
</evidence>
<protein>
    <recommendedName>
        <fullName evidence="9">Amino acid transporter transmembrane domain-containing protein</fullName>
    </recommendedName>
</protein>
<comment type="subcellular location">
    <subcellularLocation>
        <location evidence="1">Membrane</location>
        <topology evidence="1">Multi-pass membrane protein</topology>
    </subcellularLocation>
</comment>
<comment type="similarity">
    <text evidence="2">Belongs to the amino acid/polyamine transporter 2 family.</text>
</comment>
<evidence type="ECO:0000256" key="4">
    <source>
        <dbReference type="ARBA" id="ARBA00022692"/>
    </source>
</evidence>
<keyword evidence="11" id="KW-1185">Reference proteome</keyword>
<feature type="transmembrane region" description="Helical" evidence="8">
    <location>
        <begin position="295"/>
        <end position="316"/>
    </location>
</feature>
<feature type="transmembrane region" description="Helical" evidence="8">
    <location>
        <begin position="41"/>
        <end position="61"/>
    </location>
</feature>
<evidence type="ECO:0000256" key="6">
    <source>
        <dbReference type="ARBA" id="ARBA00022989"/>
    </source>
</evidence>